<evidence type="ECO:0000313" key="3">
    <source>
        <dbReference type="EMBL" id="MEI5985249.1"/>
    </source>
</evidence>
<evidence type="ECO:0000259" key="2">
    <source>
        <dbReference type="PROSITE" id="PS50975"/>
    </source>
</evidence>
<sequence>MKIAFLINQTHKEEEKFTTTILALKALERGHTVLYIGLADFVYKDEQRVMAHCRLMEPPETMPTAAKFMKTLKAKEKELVDMADVEVLWLRFDPTLDMIGRPWASAAGIQFSQLVKRNGGFVINDPDNLIEANNKLYLQNFPKAIRPKTLVTRNHEDVTAFLKEQGDKIILKPLKGSGGKNVFMIKSGETQNLKQTVEAIARDGYVMAQEYLPDAVKGDIRFFLLNGAPLVAEGKYAAVRRVQSADEIRSNIHQGGSAQEAEITDDILKLVKKVTKKLKDDNMYLVGLDIVGDKIMEINVFSPGALMHINQLTGIDFTETIIIDLEKRVKAFYKPTSRPQSRR</sequence>
<dbReference type="EMBL" id="JAYLLN010000022">
    <property type="protein sequence ID" value="MEI5985249.1"/>
    <property type="molecule type" value="Genomic_DNA"/>
</dbReference>
<protein>
    <submittedName>
        <fullName evidence="3">Glutathione synthase</fullName>
    </submittedName>
</protein>
<comment type="caution">
    <text evidence="3">The sequence shown here is derived from an EMBL/GenBank/DDBJ whole genome shotgun (WGS) entry which is preliminary data.</text>
</comment>
<evidence type="ECO:0000313" key="4">
    <source>
        <dbReference type="Proteomes" id="UP001363035"/>
    </source>
</evidence>
<accession>A0ABU8I730</accession>
<dbReference type="InterPro" id="IPR016185">
    <property type="entry name" value="PreATP-grasp_dom_sf"/>
</dbReference>
<dbReference type="SUPFAM" id="SSF56059">
    <property type="entry name" value="Glutathione synthetase ATP-binding domain-like"/>
    <property type="match status" value="1"/>
</dbReference>
<dbReference type="Pfam" id="PF02955">
    <property type="entry name" value="GSH-S_ATP"/>
    <property type="match status" value="1"/>
</dbReference>
<name>A0ABU8I730_9SPHI</name>
<feature type="domain" description="ATP-grasp" evidence="2">
    <location>
        <begin position="135"/>
        <end position="326"/>
    </location>
</feature>
<gene>
    <name evidence="3" type="ORF">VJ786_10075</name>
</gene>
<dbReference type="InterPro" id="IPR013815">
    <property type="entry name" value="ATP_grasp_subdomain_1"/>
</dbReference>
<organism evidence="3 4">
    <name type="scientific">Sphingobacterium tenebrionis</name>
    <dbReference type="NCBI Taxonomy" id="3111775"/>
    <lineage>
        <taxon>Bacteria</taxon>
        <taxon>Pseudomonadati</taxon>
        <taxon>Bacteroidota</taxon>
        <taxon>Sphingobacteriia</taxon>
        <taxon>Sphingobacteriales</taxon>
        <taxon>Sphingobacteriaceae</taxon>
        <taxon>Sphingobacterium</taxon>
    </lineage>
</organism>
<dbReference type="InterPro" id="IPR011761">
    <property type="entry name" value="ATP-grasp"/>
</dbReference>
<dbReference type="InterPro" id="IPR004218">
    <property type="entry name" value="GSHS_ATP-bd"/>
</dbReference>
<proteinExistence type="predicted"/>
<keyword evidence="1" id="KW-0067">ATP-binding</keyword>
<dbReference type="Gene3D" id="3.30.470.20">
    <property type="entry name" value="ATP-grasp fold, B domain"/>
    <property type="match status" value="1"/>
</dbReference>
<evidence type="ECO:0000256" key="1">
    <source>
        <dbReference type="PROSITE-ProRule" id="PRU00409"/>
    </source>
</evidence>
<dbReference type="Gene3D" id="3.30.1490.20">
    <property type="entry name" value="ATP-grasp fold, A domain"/>
    <property type="match status" value="1"/>
</dbReference>
<dbReference type="PROSITE" id="PS50975">
    <property type="entry name" value="ATP_GRASP"/>
    <property type="match status" value="1"/>
</dbReference>
<dbReference type="PANTHER" id="PTHR21621:SF4">
    <property type="entry name" value="GLUTATHIONE SYNTHETASE"/>
    <property type="match status" value="1"/>
</dbReference>
<dbReference type="Pfam" id="PF02951">
    <property type="entry name" value="GSH-S_N"/>
    <property type="match status" value="1"/>
</dbReference>
<dbReference type="SUPFAM" id="SSF52440">
    <property type="entry name" value="PreATP-grasp domain"/>
    <property type="match status" value="1"/>
</dbReference>
<dbReference type="Gene3D" id="3.40.50.20">
    <property type="match status" value="1"/>
</dbReference>
<keyword evidence="4" id="KW-1185">Reference proteome</keyword>
<dbReference type="Proteomes" id="UP001363035">
    <property type="component" value="Unassembled WGS sequence"/>
</dbReference>
<keyword evidence="1" id="KW-0547">Nucleotide-binding</keyword>
<reference evidence="3 4" key="1">
    <citation type="submission" date="2024-01" db="EMBL/GenBank/DDBJ databases">
        <title>Sphingobacterium tenebrionis sp. nov., a novel endophyte isolated from tenebrio molitor intestines.</title>
        <authorList>
            <person name="Zhang C."/>
        </authorList>
    </citation>
    <scope>NUCLEOTIDE SEQUENCE [LARGE SCALE GENOMIC DNA]</scope>
    <source>
        <strain evidence="3 4">PU5-4</strain>
    </source>
</reference>
<dbReference type="PANTHER" id="PTHR21621">
    <property type="entry name" value="RIBOSOMAL PROTEIN S6 MODIFICATION PROTEIN"/>
    <property type="match status" value="1"/>
</dbReference>
<dbReference type="RefSeq" id="WP_134776891.1">
    <property type="nucleotide sequence ID" value="NZ_JAYLLN010000022.1"/>
</dbReference>
<dbReference type="InterPro" id="IPR004215">
    <property type="entry name" value="GSHS_N"/>
</dbReference>